<keyword evidence="2" id="KW-0808">Transferase</keyword>
<dbReference type="InterPro" id="IPR054557">
    <property type="entry name" value="NA-iREase1_dom"/>
</dbReference>
<dbReference type="GO" id="GO:0004519">
    <property type="term" value="F:endonuclease activity"/>
    <property type="evidence" value="ECO:0007669"/>
    <property type="project" value="UniProtKB-KW"/>
</dbReference>
<feature type="domain" description="NACHT-associated inactive Restriction Endonuclease 1 sensor" evidence="4">
    <location>
        <begin position="192"/>
        <end position="288"/>
    </location>
</feature>
<protein>
    <submittedName>
        <fullName evidence="5">Restriction endonuclease</fullName>
    </submittedName>
</protein>
<accession>A0ABS6S1D5</accession>
<reference evidence="5 6" key="1">
    <citation type="journal article" date="2020" name="J Geophys Res Biogeosci">
        <title>Magnetotaxis as an Adaptation to Enable Bacterial Shuttling of Microbial Sulfur and Sulfur Cycling Across Aquatic Oxic#Anoxic Interfaces.</title>
        <authorList>
            <person name="Li J."/>
            <person name="Liu P."/>
            <person name="Wang J."/>
            <person name="Roberts A.P."/>
            <person name="Pan Y."/>
        </authorList>
    </citation>
    <scope>NUCLEOTIDE SEQUENCE [LARGE SCALE GENOMIC DNA]</scope>
    <source>
        <strain evidence="5 6">MYR-1_YQ</strain>
    </source>
</reference>
<evidence type="ECO:0000313" key="5">
    <source>
        <dbReference type="EMBL" id="MBV6342658.1"/>
    </source>
</evidence>
<evidence type="ECO:0000256" key="1">
    <source>
        <dbReference type="ARBA" id="ARBA00022603"/>
    </source>
</evidence>
<dbReference type="EMBL" id="JABXWD010000308">
    <property type="protein sequence ID" value="MBV6342658.1"/>
    <property type="molecule type" value="Genomic_DNA"/>
</dbReference>
<name>A0ABS6S1D5_9BACT</name>
<proteinExistence type="predicted"/>
<feature type="domain" description="DNA methylase N-4/N-6" evidence="3">
    <location>
        <begin position="13"/>
        <end position="131"/>
    </location>
</feature>
<keyword evidence="6" id="KW-1185">Reference proteome</keyword>
<gene>
    <name evidence="5" type="ORF">HWQ67_13805</name>
</gene>
<dbReference type="PANTHER" id="PTHR13370">
    <property type="entry name" value="RNA METHYLASE-RELATED"/>
    <property type="match status" value="1"/>
</dbReference>
<comment type="caution">
    <text evidence="5">The sequence shown here is derived from an EMBL/GenBank/DDBJ whole genome shotgun (WGS) entry which is preliminary data.</text>
</comment>
<evidence type="ECO:0000256" key="2">
    <source>
        <dbReference type="ARBA" id="ARBA00022679"/>
    </source>
</evidence>
<dbReference type="Pfam" id="PF01555">
    <property type="entry name" value="N6_N4_Mtase"/>
    <property type="match status" value="1"/>
</dbReference>
<feature type="non-terminal residue" evidence="5">
    <location>
        <position position="1"/>
    </location>
</feature>
<dbReference type="PANTHER" id="PTHR13370:SF3">
    <property type="entry name" value="TRNA (GUANINE(10)-N2)-METHYLTRANSFERASE HOMOLOG"/>
    <property type="match status" value="1"/>
</dbReference>
<dbReference type="Pfam" id="PF22722">
    <property type="entry name" value="NA-iREase1"/>
    <property type="match status" value="1"/>
</dbReference>
<evidence type="ECO:0000259" key="3">
    <source>
        <dbReference type="Pfam" id="PF01555"/>
    </source>
</evidence>
<evidence type="ECO:0000259" key="4">
    <source>
        <dbReference type="Pfam" id="PF22722"/>
    </source>
</evidence>
<dbReference type="Proteomes" id="UP001196980">
    <property type="component" value="Unassembled WGS sequence"/>
</dbReference>
<keyword evidence="5" id="KW-0540">Nuclease</keyword>
<dbReference type="RefSeq" id="WP_218253273.1">
    <property type="nucleotide sequence ID" value="NZ_JABXWD010000308.1"/>
</dbReference>
<organism evidence="5 6">
    <name type="scientific">Candidatus Magnetobacterium casense</name>
    <dbReference type="NCBI Taxonomy" id="1455061"/>
    <lineage>
        <taxon>Bacteria</taxon>
        <taxon>Pseudomonadati</taxon>
        <taxon>Nitrospirota</taxon>
        <taxon>Thermodesulfovibrionia</taxon>
        <taxon>Thermodesulfovibrionales</taxon>
        <taxon>Candidatus Magnetobacteriaceae</taxon>
        <taxon>Candidatus Magnetobacterium</taxon>
    </lineage>
</organism>
<keyword evidence="5" id="KW-0255">Endonuclease</keyword>
<sequence>SDKQHFNSYTTQWLSKEEYVKKRKQKVRIDEQEREYVLSDAGDGKRIKRYLEEAIEEGVAIDNVWEIDKLTSSAKERLGYPTQKPIALLERIIIASSNEGDLVLDPFCGCGTTVTAAQKLNRQWIGIDITHLATNLIKLRLIDMFELEPKRDYDIIGEPEDLTGATELALQNRYQFQWWATSLINARPYGDKKKGKDTGIDGILYFSDEKDRVKKAIVSVKSGKVSVKDVRDLGYVIDREKSDIGILITLTTPTRDMISEAAAKGLYRSEAFFRDYPRLQILTIEELLSGKKPDVPILVSPFKKARWSDTADNGLF</sequence>
<dbReference type="InterPro" id="IPR002941">
    <property type="entry name" value="DNA_methylase_N4/N6"/>
</dbReference>
<evidence type="ECO:0000313" key="6">
    <source>
        <dbReference type="Proteomes" id="UP001196980"/>
    </source>
</evidence>
<keyword evidence="5" id="KW-0378">Hydrolase</keyword>
<keyword evidence="1" id="KW-0489">Methyltransferase</keyword>